<accession>A0AAV1WK58</accession>
<dbReference type="InterPro" id="IPR022251">
    <property type="entry name" value="DUF3774_wound-induced"/>
</dbReference>
<keyword evidence="2" id="KW-1185">Reference proteome</keyword>
<reference evidence="1 2" key="1">
    <citation type="submission" date="2024-03" db="EMBL/GenBank/DDBJ databases">
        <authorList>
            <person name="Martinez-Hernandez J."/>
        </authorList>
    </citation>
    <scope>NUCLEOTIDE SEQUENCE [LARGE SCALE GENOMIC DNA]</scope>
</reference>
<evidence type="ECO:0000313" key="2">
    <source>
        <dbReference type="Proteomes" id="UP001497480"/>
    </source>
</evidence>
<proteinExistence type="predicted"/>
<protein>
    <recommendedName>
        <fullName evidence="3">Wound induced protein</fullName>
    </recommendedName>
</protein>
<organism evidence="1 2">
    <name type="scientific">Lupinus luteus</name>
    <name type="common">European yellow lupine</name>
    <dbReference type="NCBI Taxonomy" id="3873"/>
    <lineage>
        <taxon>Eukaryota</taxon>
        <taxon>Viridiplantae</taxon>
        <taxon>Streptophyta</taxon>
        <taxon>Embryophyta</taxon>
        <taxon>Tracheophyta</taxon>
        <taxon>Spermatophyta</taxon>
        <taxon>Magnoliopsida</taxon>
        <taxon>eudicotyledons</taxon>
        <taxon>Gunneridae</taxon>
        <taxon>Pentapetalae</taxon>
        <taxon>rosids</taxon>
        <taxon>fabids</taxon>
        <taxon>Fabales</taxon>
        <taxon>Fabaceae</taxon>
        <taxon>Papilionoideae</taxon>
        <taxon>50 kb inversion clade</taxon>
        <taxon>genistoids sensu lato</taxon>
        <taxon>core genistoids</taxon>
        <taxon>Genisteae</taxon>
        <taxon>Lupinus</taxon>
    </lineage>
</organism>
<evidence type="ECO:0008006" key="3">
    <source>
        <dbReference type="Google" id="ProtNLM"/>
    </source>
</evidence>
<sequence length="80" mass="9159">MSLRYMSRVLYQGSTRMFQSSSKCDTTMKSIRDSASSSNKERLFSKCFDSPAFKAANSEKNKQVEHSLRTVMYLSCWGPN</sequence>
<dbReference type="AlphaFoldDB" id="A0AAV1WK58"/>
<evidence type="ECO:0000313" key="1">
    <source>
        <dbReference type="EMBL" id="CAL0309428.1"/>
    </source>
</evidence>
<gene>
    <name evidence="1" type="ORF">LLUT_LOCUS10488</name>
</gene>
<dbReference type="Pfam" id="PF12609">
    <property type="entry name" value="DUF3774"/>
    <property type="match status" value="1"/>
</dbReference>
<dbReference type="PANTHER" id="PTHR33090">
    <property type="entry name" value="DUF3774 DOMAIN PROTEIN-RELATED"/>
    <property type="match status" value="1"/>
</dbReference>
<dbReference type="EMBL" id="CAXHTB010000007">
    <property type="protein sequence ID" value="CAL0309428.1"/>
    <property type="molecule type" value="Genomic_DNA"/>
</dbReference>
<name>A0AAV1WK58_LUPLU</name>
<comment type="caution">
    <text evidence="1">The sequence shown here is derived from an EMBL/GenBank/DDBJ whole genome shotgun (WGS) entry which is preliminary data.</text>
</comment>
<dbReference type="Proteomes" id="UP001497480">
    <property type="component" value="Unassembled WGS sequence"/>
</dbReference>